<dbReference type="Proteomes" id="UP001165064">
    <property type="component" value="Unassembled WGS sequence"/>
</dbReference>
<keyword evidence="2" id="KW-1185">Reference proteome</keyword>
<sequence length="147" mass="16264">MSTVEELQKEVTQLKELVKKQSTLLAKTGEQLLEIQVRQTSTELKALDPHKLKGSSKIKDDTTTSHPLSAGSIGSDIDTSEFATNQDLVQLVGELQGQLIILEQRSIDRTANSFLTSSEDEITPLTNADGDPPNQFLFPKTLKEFHE</sequence>
<proteinExistence type="predicted"/>
<evidence type="ECO:0000313" key="1">
    <source>
        <dbReference type="EMBL" id="GME80795.1"/>
    </source>
</evidence>
<comment type="caution">
    <text evidence="1">The sequence shown here is derived from an EMBL/GenBank/DDBJ whole genome shotgun (WGS) entry which is preliminary data.</text>
</comment>
<accession>A0ACB5T450</accession>
<dbReference type="EMBL" id="BSXS01003210">
    <property type="protein sequence ID" value="GME80795.1"/>
    <property type="molecule type" value="Genomic_DNA"/>
</dbReference>
<gene>
    <name evidence="1" type="ORF">Amon02_000461400</name>
</gene>
<organism evidence="1 2">
    <name type="scientific">Ambrosiozyma monospora</name>
    <name type="common">Yeast</name>
    <name type="synonym">Endomycopsis monosporus</name>
    <dbReference type="NCBI Taxonomy" id="43982"/>
    <lineage>
        <taxon>Eukaryota</taxon>
        <taxon>Fungi</taxon>
        <taxon>Dikarya</taxon>
        <taxon>Ascomycota</taxon>
        <taxon>Saccharomycotina</taxon>
        <taxon>Pichiomycetes</taxon>
        <taxon>Pichiales</taxon>
        <taxon>Pichiaceae</taxon>
        <taxon>Ambrosiozyma</taxon>
    </lineage>
</organism>
<protein>
    <submittedName>
        <fullName evidence="1">Unnamed protein product</fullName>
    </submittedName>
</protein>
<name>A0ACB5T450_AMBMO</name>
<evidence type="ECO:0000313" key="2">
    <source>
        <dbReference type="Proteomes" id="UP001165064"/>
    </source>
</evidence>
<reference evidence="1" key="1">
    <citation type="submission" date="2023-04" db="EMBL/GenBank/DDBJ databases">
        <title>Ambrosiozyma monospora NBRC 10751.</title>
        <authorList>
            <person name="Ichikawa N."/>
            <person name="Sato H."/>
            <person name="Tonouchi N."/>
        </authorList>
    </citation>
    <scope>NUCLEOTIDE SEQUENCE</scope>
    <source>
        <strain evidence="1">NBRC 10751</strain>
    </source>
</reference>